<organism evidence="2">
    <name type="scientific">marine metagenome</name>
    <dbReference type="NCBI Taxonomy" id="408172"/>
    <lineage>
        <taxon>unclassified sequences</taxon>
        <taxon>metagenomes</taxon>
        <taxon>ecological metagenomes</taxon>
    </lineage>
</organism>
<name>A0A382Z8C6_9ZZZZ</name>
<gene>
    <name evidence="2" type="ORF">METZ01_LOCUS444618</name>
</gene>
<keyword evidence="1" id="KW-0472">Membrane</keyword>
<keyword evidence="1" id="KW-1133">Transmembrane helix</keyword>
<dbReference type="AlphaFoldDB" id="A0A382Z8C6"/>
<reference evidence="2" key="1">
    <citation type="submission" date="2018-05" db="EMBL/GenBank/DDBJ databases">
        <authorList>
            <person name="Lanie J.A."/>
            <person name="Ng W.-L."/>
            <person name="Kazmierczak K.M."/>
            <person name="Andrzejewski T.M."/>
            <person name="Davidsen T.M."/>
            <person name="Wayne K.J."/>
            <person name="Tettelin H."/>
            <person name="Glass J.I."/>
            <person name="Rusch D."/>
            <person name="Podicherti R."/>
            <person name="Tsui H.-C.T."/>
            <person name="Winkler M.E."/>
        </authorList>
    </citation>
    <scope>NUCLEOTIDE SEQUENCE</scope>
</reference>
<accession>A0A382Z8C6</accession>
<evidence type="ECO:0000256" key="1">
    <source>
        <dbReference type="SAM" id="Phobius"/>
    </source>
</evidence>
<dbReference type="EMBL" id="UINC01181853">
    <property type="protein sequence ID" value="SVD91764.1"/>
    <property type="molecule type" value="Genomic_DNA"/>
</dbReference>
<proteinExistence type="predicted"/>
<evidence type="ECO:0000313" key="2">
    <source>
        <dbReference type="EMBL" id="SVD91764.1"/>
    </source>
</evidence>
<keyword evidence="1" id="KW-0812">Transmembrane</keyword>
<feature type="transmembrane region" description="Helical" evidence="1">
    <location>
        <begin position="20"/>
        <end position="40"/>
    </location>
</feature>
<feature type="transmembrane region" description="Helical" evidence="1">
    <location>
        <begin position="46"/>
        <end position="68"/>
    </location>
</feature>
<feature type="non-terminal residue" evidence="2">
    <location>
        <position position="1"/>
    </location>
</feature>
<protein>
    <submittedName>
        <fullName evidence="2">Uncharacterized protein</fullName>
    </submittedName>
</protein>
<sequence length="101" mass="11602">RMAGLPLRVLGTISFGAVNVIFRLLLIPFFAVVLSTSTFWDAAPRARILLLLITPAFVIVSLWLLALFPENPEIRDAKTSLCKLWPLSRKRLEWIRTHRIY</sequence>